<evidence type="ECO:0000256" key="1">
    <source>
        <dbReference type="ARBA" id="ARBA00001971"/>
    </source>
</evidence>
<evidence type="ECO:0000256" key="2">
    <source>
        <dbReference type="ARBA" id="ARBA00010617"/>
    </source>
</evidence>
<keyword evidence="8" id="KW-1133">Transmembrane helix</keyword>
<dbReference type="SUPFAM" id="SSF48264">
    <property type="entry name" value="Cytochrome P450"/>
    <property type="match status" value="1"/>
</dbReference>
<feature type="transmembrane region" description="Helical" evidence="8">
    <location>
        <begin position="20"/>
        <end position="39"/>
    </location>
</feature>
<organism evidence="9 10">
    <name type="scientific">Molossus molossus</name>
    <name type="common">Pallas' mastiff bat</name>
    <name type="synonym">Vespertilio molossus</name>
    <dbReference type="NCBI Taxonomy" id="27622"/>
    <lineage>
        <taxon>Eukaryota</taxon>
        <taxon>Metazoa</taxon>
        <taxon>Chordata</taxon>
        <taxon>Craniata</taxon>
        <taxon>Vertebrata</taxon>
        <taxon>Euteleostomi</taxon>
        <taxon>Mammalia</taxon>
        <taxon>Eutheria</taxon>
        <taxon>Laurasiatheria</taxon>
        <taxon>Chiroptera</taxon>
        <taxon>Yangochiroptera</taxon>
        <taxon>Molossidae</taxon>
        <taxon>Molossus</taxon>
    </lineage>
</organism>
<reference evidence="9 10" key="1">
    <citation type="journal article" date="2020" name="Nature">
        <title>Six reference-quality genomes reveal evolution of bat adaptations.</title>
        <authorList>
            <person name="Jebb D."/>
            <person name="Huang Z."/>
            <person name="Pippel M."/>
            <person name="Hughes G.M."/>
            <person name="Lavrichenko K."/>
            <person name="Devanna P."/>
            <person name="Winkler S."/>
            <person name="Jermiin L.S."/>
            <person name="Skirmuntt E.C."/>
            <person name="Katzourakis A."/>
            <person name="Burkitt-Gray L."/>
            <person name="Ray D.A."/>
            <person name="Sullivan K.A.M."/>
            <person name="Roscito J.G."/>
            <person name="Kirilenko B.M."/>
            <person name="Davalos L.M."/>
            <person name="Corthals A.P."/>
            <person name="Power M.L."/>
            <person name="Jones G."/>
            <person name="Ransome R.D."/>
            <person name="Dechmann D.K.N."/>
            <person name="Locatelli A.G."/>
            <person name="Puechmaille S.J."/>
            <person name="Fedrigo O."/>
            <person name="Jarvis E.D."/>
            <person name="Hiller M."/>
            <person name="Vernes S.C."/>
            <person name="Myers E.W."/>
            <person name="Teeling E.C."/>
        </authorList>
    </citation>
    <scope>NUCLEOTIDE SEQUENCE [LARGE SCALE GENOMIC DNA]</scope>
    <source>
        <strain evidence="9">MMolMol1</strain>
        <tissue evidence="9">Muscle</tissue>
    </source>
</reference>
<keyword evidence="3" id="KW-0349">Heme</keyword>
<comment type="caution">
    <text evidence="9">The sequence shown here is derived from an EMBL/GenBank/DDBJ whole genome shotgun (WGS) entry which is preliminary data.</text>
</comment>
<dbReference type="InterPro" id="IPR001128">
    <property type="entry name" value="Cyt_P450"/>
</dbReference>
<sequence>MLQLSLSWQGLGPLAASPWLLLLLVGGSWLLARFLARAYTFYDNAHRLRCFPQPPKRNWFWGHLGQVKSNEEGLRLIEELGHHFRDIHLWWVGPFYPVLRLVHPKFVAPLLQAPATIAPKDMFFYNFMKPWLGDGLLLSAGDKWSHHRRMLTPAFHFDILKPYVKIFNKSTDIMHAKWQRLASEGGTRLDMFEHISLMTLDSLQKCVFSFDSNCQEYPSEYIAAILELSALVTKRAQQIFLRMDFLYYLTPDGWRFRRACDLVHNFTDSIIQDRRRTLISQGSHDFLKAKAKAKTLDFIDVLLLAKVGFSRI</sequence>
<dbReference type="InterPro" id="IPR002402">
    <property type="entry name" value="Cyt_P450_E_grp-II"/>
</dbReference>
<keyword evidence="10" id="KW-1185">Reference proteome</keyword>
<dbReference type="PANTHER" id="PTHR24291:SF141">
    <property type="entry name" value="CYTOCHROME P450 CYP4F13-RELATED"/>
    <property type="match status" value="1"/>
</dbReference>
<evidence type="ECO:0000256" key="7">
    <source>
        <dbReference type="ARBA" id="ARBA00023033"/>
    </source>
</evidence>
<keyword evidence="7" id="KW-0503">Monooxygenase</keyword>
<comment type="similarity">
    <text evidence="2">Belongs to the cytochrome P450 family.</text>
</comment>
<dbReference type="AlphaFoldDB" id="A0A7J8I5R7"/>
<keyword evidence="6" id="KW-0408">Iron</keyword>
<dbReference type="Pfam" id="PF00067">
    <property type="entry name" value="p450"/>
    <property type="match status" value="1"/>
</dbReference>
<evidence type="ECO:0000313" key="10">
    <source>
        <dbReference type="Proteomes" id="UP000550707"/>
    </source>
</evidence>
<protein>
    <submittedName>
        <fullName evidence="9">Cytochrome P450 family 4 subfamily F member 11</fullName>
    </submittedName>
</protein>
<dbReference type="Proteomes" id="UP000550707">
    <property type="component" value="Unassembled WGS sequence"/>
</dbReference>
<evidence type="ECO:0000256" key="3">
    <source>
        <dbReference type="ARBA" id="ARBA00022617"/>
    </source>
</evidence>
<dbReference type="PRINTS" id="PR00464">
    <property type="entry name" value="EP450II"/>
</dbReference>
<evidence type="ECO:0000256" key="4">
    <source>
        <dbReference type="ARBA" id="ARBA00022723"/>
    </source>
</evidence>
<comment type="cofactor">
    <cofactor evidence="1">
        <name>heme</name>
        <dbReference type="ChEBI" id="CHEBI:30413"/>
    </cofactor>
</comment>
<evidence type="ECO:0000313" key="9">
    <source>
        <dbReference type="EMBL" id="KAF6479600.1"/>
    </source>
</evidence>
<keyword evidence="8" id="KW-0472">Membrane</keyword>
<dbReference type="Gene3D" id="1.10.630.10">
    <property type="entry name" value="Cytochrome P450"/>
    <property type="match status" value="1"/>
</dbReference>
<dbReference type="PANTHER" id="PTHR24291">
    <property type="entry name" value="CYTOCHROME P450 FAMILY 4"/>
    <property type="match status" value="1"/>
</dbReference>
<keyword evidence="8" id="KW-0812">Transmembrane</keyword>
<evidence type="ECO:0000256" key="5">
    <source>
        <dbReference type="ARBA" id="ARBA00023002"/>
    </source>
</evidence>
<gene>
    <name evidence="9" type="ORF">HJG59_003603</name>
</gene>
<evidence type="ECO:0000256" key="6">
    <source>
        <dbReference type="ARBA" id="ARBA00023004"/>
    </source>
</evidence>
<dbReference type="GO" id="GO:0020037">
    <property type="term" value="F:heme binding"/>
    <property type="evidence" value="ECO:0007669"/>
    <property type="project" value="InterPro"/>
</dbReference>
<evidence type="ECO:0000256" key="8">
    <source>
        <dbReference type="SAM" id="Phobius"/>
    </source>
</evidence>
<accession>A0A7J8I5R7</accession>
<dbReference type="GO" id="GO:0004497">
    <property type="term" value="F:monooxygenase activity"/>
    <property type="evidence" value="ECO:0007669"/>
    <property type="project" value="UniProtKB-KW"/>
</dbReference>
<name>A0A7J8I5R7_MOLMO</name>
<dbReference type="EMBL" id="JACASF010000004">
    <property type="protein sequence ID" value="KAF6479600.1"/>
    <property type="molecule type" value="Genomic_DNA"/>
</dbReference>
<keyword evidence="5" id="KW-0560">Oxidoreductase</keyword>
<dbReference type="GO" id="GO:0016705">
    <property type="term" value="F:oxidoreductase activity, acting on paired donors, with incorporation or reduction of molecular oxygen"/>
    <property type="evidence" value="ECO:0007669"/>
    <property type="project" value="InterPro"/>
</dbReference>
<keyword evidence="4" id="KW-0479">Metal-binding</keyword>
<dbReference type="InterPro" id="IPR050196">
    <property type="entry name" value="Cytochrome_P450_Monoox"/>
</dbReference>
<proteinExistence type="inferred from homology"/>
<dbReference type="GO" id="GO:0005506">
    <property type="term" value="F:iron ion binding"/>
    <property type="evidence" value="ECO:0007669"/>
    <property type="project" value="InterPro"/>
</dbReference>
<dbReference type="InterPro" id="IPR036396">
    <property type="entry name" value="Cyt_P450_sf"/>
</dbReference>